<dbReference type="InterPro" id="IPR003715">
    <property type="entry name" value="Poly_export_N"/>
</dbReference>
<dbReference type="InterPro" id="IPR019554">
    <property type="entry name" value="Soluble_ligand-bd"/>
</dbReference>
<feature type="domain" description="Soluble ligand binding" evidence="4">
    <location>
        <begin position="457"/>
        <end position="505"/>
    </location>
</feature>
<evidence type="ECO:0000259" key="4">
    <source>
        <dbReference type="Pfam" id="PF10531"/>
    </source>
</evidence>
<protein>
    <submittedName>
        <fullName evidence="5">Polysaccharide biosynthesis/export family protein</fullName>
    </submittedName>
</protein>
<dbReference type="RefSeq" id="WP_347370716.1">
    <property type="nucleotide sequence ID" value="NZ_JBDOJC010000001.1"/>
</dbReference>
<keyword evidence="1 2" id="KW-0732">Signal</keyword>
<name>A0ABV0FEQ5_9NEIS</name>
<evidence type="ECO:0000256" key="2">
    <source>
        <dbReference type="SAM" id="SignalP"/>
    </source>
</evidence>
<dbReference type="Pfam" id="PF10531">
    <property type="entry name" value="SLBB"/>
    <property type="match status" value="1"/>
</dbReference>
<proteinExistence type="predicted"/>
<sequence length="555" mass="60121">MRLTPIVLLFASGLALAMPNAIPTPGSVIAERDQLAALKSRQSAVDTAQPTPAIEPQVPIQLPSRMFGSKLFGGAFRHSTGIGFNPDYQISIGDRIAVRLWGAFMFDGQMVVDPQGNIFIPNVGPVTVAGTRNGNLNNLVANHVRRVYKTNVNAYASLDIAQPVKVFVTGFVKQPGLYGGIAADSVLSYLDKAGGVDAERGSYVDITIRRGNTIRKQLNLYDFLLQGRLDLVQFTDGDVIVVGPRQHTFTVSGEVYNDNDFEFGQNRITVADALAVARPKPGATHVSIARRQGSEKTSEYYTLDKAGAVMLEDGDQLNVTTDRYASTIQVRVEGAHSGEHAIVLPYGATMADVLAKVRANSMSQIDAIQLFRKSVAERQKAMLALSLQKLQETAFSARSSTKEEADLRTREAELIERFVAKAGKVEPKGQVVLNEKTLQTTLLEDGDVIRIPERTSVVMVHGDVLFPNAVSWQPGLNVGGYVEQVGGYNQSADKSRLILMKQNGEALPVSASAKVAAGDEVMVMPKIDSKNIEVTRGITQILYQIAVAAKIILDI</sequence>
<dbReference type="PANTHER" id="PTHR33619">
    <property type="entry name" value="POLYSACCHARIDE EXPORT PROTEIN GFCE-RELATED"/>
    <property type="match status" value="1"/>
</dbReference>
<dbReference type="Gene3D" id="3.30.1950.10">
    <property type="entry name" value="wza like domain"/>
    <property type="match status" value="1"/>
</dbReference>
<dbReference type="Gene3D" id="3.10.560.10">
    <property type="entry name" value="Outer membrane lipoprotein wza domain like"/>
    <property type="match status" value="3"/>
</dbReference>
<reference evidence="5 6" key="1">
    <citation type="submission" date="2024-05" db="EMBL/GenBank/DDBJ databases">
        <authorList>
            <person name="De Oliveira J.P."/>
            <person name="Noriler S.A."/>
            <person name="De Oliveira A.G."/>
            <person name="Sipoli D.S."/>
        </authorList>
    </citation>
    <scope>NUCLEOTIDE SEQUENCE [LARGE SCALE GENOMIC DNA]</scope>
    <source>
        <strain evidence="5 6">LABIM189</strain>
    </source>
</reference>
<dbReference type="Pfam" id="PF02563">
    <property type="entry name" value="Poly_export"/>
    <property type="match status" value="1"/>
</dbReference>
<feature type="signal peptide" evidence="2">
    <location>
        <begin position="1"/>
        <end position="17"/>
    </location>
</feature>
<organism evidence="5 6">
    <name type="scientific">Chromobacterium vaccinii</name>
    <dbReference type="NCBI Taxonomy" id="1108595"/>
    <lineage>
        <taxon>Bacteria</taxon>
        <taxon>Pseudomonadati</taxon>
        <taxon>Pseudomonadota</taxon>
        <taxon>Betaproteobacteria</taxon>
        <taxon>Neisseriales</taxon>
        <taxon>Chromobacteriaceae</taxon>
        <taxon>Chromobacterium</taxon>
    </lineage>
</organism>
<evidence type="ECO:0000313" key="6">
    <source>
        <dbReference type="Proteomes" id="UP001455709"/>
    </source>
</evidence>
<feature type="chain" id="PRO_5045688562" evidence="2">
    <location>
        <begin position="18"/>
        <end position="555"/>
    </location>
</feature>
<dbReference type="PANTHER" id="PTHR33619:SF3">
    <property type="entry name" value="POLYSACCHARIDE EXPORT PROTEIN GFCE-RELATED"/>
    <property type="match status" value="1"/>
</dbReference>
<dbReference type="EMBL" id="JBDOJC010000001">
    <property type="protein sequence ID" value="MEO2217563.1"/>
    <property type="molecule type" value="Genomic_DNA"/>
</dbReference>
<evidence type="ECO:0000259" key="3">
    <source>
        <dbReference type="Pfam" id="PF02563"/>
    </source>
</evidence>
<feature type="domain" description="Polysaccharide export protein N-terminal" evidence="3">
    <location>
        <begin position="85"/>
        <end position="152"/>
    </location>
</feature>
<keyword evidence="6" id="KW-1185">Reference proteome</keyword>
<evidence type="ECO:0000313" key="5">
    <source>
        <dbReference type="EMBL" id="MEO2217563.1"/>
    </source>
</evidence>
<gene>
    <name evidence="5" type="ORF">ABGV49_10900</name>
</gene>
<comment type="caution">
    <text evidence="5">The sequence shown here is derived from an EMBL/GenBank/DDBJ whole genome shotgun (WGS) entry which is preliminary data.</text>
</comment>
<dbReference type="Proteomes" id="UP001455709">
    <property type="component" value="Unassembled WGS sequence"/>
</dbReference>
<accession>A0ABV0FEQ5</accession>
<evidence type="ECO:0000256" key="1">
    <source>
        <dbReference type="ARBA" id="ARBA00022729"/>
    </source>
</evidence>
<dbReference type="InterPro" id="IPR049712">
    <property type="entry name" value="Poly_export"/>
</dbReference>